<feature type="domain" description="Receptor ligand binding region" evidence="5">
    <location>
        <begin position="104"/>
        <end position="201"/>
    </location>
</feature>
<dbReference type="SUPFAM" id="SSF53822">
    <property type="entry name" value="Periplasmic binding protein-like I"/>
    <property type="match status" value="1"/>
</dbReference>
<evidence type="ECO:0000256" key="3">
    <source>
        <dbReference type="ARBA" id="ARBA00022989"/>
    </source>
</evidence>
<keyword evidence="3" id="KW-1133">Transmembrane helix</keyword>
<accession>A0A1I8BLW6</accession>
<comment type="subcellular location">
    <subcellularLocation>
        <location evidence="1">Membrane</location>
    </subcellularLocation>
</comment>
<dbReference type="Pfam" id="PF01094">
    <property type="entry name" value="ANF_receptor"/>
    <property type="match status" value="1"/>
</dbReference>
<reference evidence="7" key="1">
    <citation type="submission" date="2016-11" db="UniProtKB">
        <authorList>
            <consortium name="WormBaseParasite"/>
        </authorList>
    </citation>
    <scope>IDENTIFICATION</scope>
</reference>
<name>A0A1I8BLW6_MELHA</name>
<evidence type="ECO:0000313" key="6">
    <source>
        <dbReference type="Proteomes" id="UP000095281"/>
    </source>
</evidence>
<evidence type="ECO:0000259" key="5">
    <source>
        <dbReference type="Pfam" id="PF01094"/>
    </source>
</evidence>
<sequence>MGCRYKLTIPPLIVASFLFIVISLPPNAANIVKIAHLQPNNPAIVHEPQVLKMCSNNLKERKILPDVISFDVFTMESCNRYSGVEHAAYLHYVRNASVYFGPGCNNVPIVAHMSGDDALSDRSVFDTLGSVALTSATEMARATLTFLQLYGWKQVGLVRASVNFDRLSLHSLKNYLKDAQIDINIEIELDPYMTPDEIIATGRLKLLKNRARS</sequence>
<keyword evidence="6" id="KW-1185">Reference proteome</keyword>
<dbReference type="InterPro" id="IPR028082">
    <property type="entry name" value="Peripla_BP_I"/>
</dbReference>
<dbReference type="Gene3D" id="3.40.50.2300">
    <property type="match status" value="1"/>
</dbReference>
<organism evidence="6 7">
    <name type="scientific">Meloidogyne hapla</name>
    <name type="common">Root-knot nematode worm</name>
    <dbReference type="NCBI Taxonomy" id="6305"/>
    <lineage>
        <taxon>Eukaryota</taxon>
        <taxon>Metazoa</taxon>
        <taxon>Ecdysozoa</taxon>
        <taxon>Nematoda</taxon>
        <taxon>Chromadorea</taxon>
        <taxon>Rhabditida</taxon>
        <taxon>Tylenchina</taxon>
        <taxon>Tylenchomorpha</taxon>
        <taxon>Tylenchoidea</taxon>
        <taxon>Meloidogynidae</taxon>
        <taxon>Meloidogyninae</taxon>
        <taxon>Meloidogyne</taxon>
    </lineage>
</organism>
<evidence type="ECO:0000313" key="7">
    <source>
        <dbReference type="WBParaSite" id="MhA1_Contig312.frz3.gene2"/>
    </source>
</evidence>
<keyword evidence="2" id="KW-0812">Transmembrane</keyword>
<keyword evidence="4" id="KW-0472">Membrane</keyword>
<proteinExistence type="predicted"/>
<dbReference type="InterPro" id="IPR001828">
    <property type="entry name" value="ANF_lig-bd_rcpt"/>
</dbReference>
<dbReference type="WBParaSite" id="MhA1_Contig312.frz3.gene2">
    <property type="protein sequence ID" value="MhA1_Contig312.frz3.gene2"/>
    <property type="gene ID" value="MhA1_Contig312.frz3.gene2"/>
</dbReference>
<evidence type="ECO:0000256" key="4">
    <source>
        <dbReference type="ARBA" id="ARBA00023136"/>
    </source>
</evidence>
<protein>
    <submittedName>
        <fullName evidence="7">ANF_receptor domain-containing protein</fullName>
    </submittedName>
</protein>
<dbReference type="GO" id="GO:0016020">
    <property type="term" value="C:membrane"/>
    <property type="evidence" value="ECO:0007669"/>
    <property type="project" value="UniProtKB-SubCell"/>
</dbReference>
<evidence type="ECO:0000256" key="2">
    <source>
        <dbReference type="ARBA" id="ARBA00022692"/>
    </source>
</evidence>
<dbReference type="Proteomes" id="UP000095281">
    <property type="component" value="Unplaced"/>
</dbReference>
<dbReference type="AlphaFoldDB" id="A0A1I8BLW6"/>
<evidence type="ECO:0000256" key="1">
    <source>
        <dbReference type="ARBA" id="ARBA00004370"/>
    </source>
</evidence>